<gene>
    <name evidence="2" type="ORF">GAH_00138</name>
</gene>
<dbReference type="STRING" id="113653.GAH_00138"/>
<dbReference type="KEGG" id="gah:GAH_00138"/>
<dbReference type="AlphaFoldDB" id="A0A0F7IGV7"/>
<proteinExistence type="predicted"/>
<dbReference type="Pfam" id="PF02754">
    <property type="entry name" value="CCG"/>
    <property type="match status" value="1"/>
</dbReference>
<dbReference type="PANTHER" id="PTHR43255">
    <property type="entry name" value="IRON-SULFUR-BINDING OXIDOREDUCTASE FADF-RELATED-RELATED"/>
    <property type="match status" value="1"/>
</dbReference>
<organism evidence="2 3">
    <name type="scientific">Geoglobus ahangari</name>
    <dbReference type="NCBI Taxonomy" id="113653"/>
    <lineage>
        <taxon>Archaea</taxon>
        <taxon>Methanobacteriati</taxon>
        <taxon>Methanobacteriota</taxon>
        <taxon>Archaeoglobi</taxon>
        <taxon>Archaeoglobales</taxon>
        <taxon>Archaeoglobaceae</taxon>
        <taxon>Geoglobus</taxon>
    </lineage>
</organism>
<sequence length="305" mass="34333">MIDPRFLVEMLSSNIERSGNPIGVENSKINTWWSDTEVKKDGEWLFFTGMMYQLSPYIESIVSYLEKVENSGLQRLLGLSKNLPLPFGILSRTTPEERRREADRILRCIHSLLLKSGVEVFYLPELDAYTGILLYDFGDDEGFERHARKVAKTLESAGVERIVTADPHTSYALKVLYPEYTGAEFEVSSYIELVRPRKKGNKTEVVVHDPCYYGRYLEISDEIRRLLRDAGVEFTEPKYSGRMTNCCGGPIEAISPSVSKEIAKLRLSELEGGVVVTACPICMVNLRRAGGEVVDLATVIGDEDC</sequence>
<dbReference type="InParanoid" id="A0A0F7IGV7"/>
<dbReference type="RefSeq" id="WP_048094231.1">
    <property type="nucleotide sequence ID" value="NZ_CP011267.1"/>
</dbReference>
<dbReference type="GO" id="GO:0005886">
    <property type="term" value="C:plasma membrane"/>
    <property type="evidence" value="ECO:0007669"/>
    <property type="project" value="TreeGrafter"/>
</dbReference>
<dbReference type="HOGENOM" id="CLU_023081_2_1_2"/>
<dbReference type="InterPro" id="IPR051460">
    <property type="entry name" value="HdrC_iron-sulfur_subunit"/>
</dbReference>
<dbReference type="GO" id="GO:0016491">
    <property type="term" value="F:oxidoreductase activity"/>
    <property type="evidence" value="ECO:0007669"/>
    <property type="project" value="UniProtKB-ARBA"/>
</dbReference>
<reference evidence="2 3" key="1">
    <citation type="submission" date="2015-04" db="EMBL/GenBank/DDBJ databases">
        <title>The complete genome sequence of the hyperthermophilic, obligate iron-reducing archaeon Geoglobus ahangari strain 234T.</title>
        <authorList>
            <person name="Manzella M.P."/>
            <person name="Holmes D.E."/>
            <person name="Rocheleau J.M."/>
            <person name="Chung A."/>
            <person name="Reguera G."/>
            <person name="Kashefi K."/>
        </authorList>
    </citation>
    <scope>NUCLEOTIDE SEQUENCE [LARGE SCALE GENOMIC DNA]</scope>
    <source>
        <strain evidence="2 3">234</strain>
    </source>
</reference>
<evidence type="ECO:0000259" key="1">
    <source>
        <dbReference type="Pfam" id="PF02754"/>
    </source>
</evidence>
<keyword evidence="3" id="KW-1185">Reference proteome</keyword>
<dbReference type="GeneID" id="24802726"/>
<dbReference type="OrthoDB" id="42878at2157"/>
<feature type="domain" description="Cysteine-rich" evidence="1">
    <location>
        <begin position="205"/>
        <end position="287"/>
    </location>
</feature>
<accession>A0A0F7IGV7</accession>
<name>A0A0F7IGV7_9EURY</name>
<dbReference type="EMBL" id="CP011267">
    <property type="protein sequence ID" value="AKG92503.1"/>
    <property type="molecule type" value="Genomic_DNA"/>
</dbReference>
<dbReference type="InterPro" id="IPR004017">
    <property type="entry name" value="Cys_rich_dom"/>
</dbReference>
<evidence type="ECO:0000313" key="3">
    <source>
        <dbReference type="Proteomes" id="UP000034723"/>
    </source>
</evidence>
<dbReference type="Proteomes" id="UP000034723">
    <property type="component" value="Chromosome"/>
</dbReference>
<evidence type="ECO:0000313" key="2">
    <source>
        <dbReference type="EMBL" id="AKG92503.1"/>
    </source>
</evidence>
<dbReference type="PANTHER" id="PTHR43255:SF2">
    <property type="entry name" value="HETERODISULFIDE REDUCTASE RELATED PROTEIN"/>
    <property type="match status" value="1"/>
</dbReference>
<protein>
    <submittedName>
        <fullName evidence="2">Fe-S oxidoreductase</fullName>
    </submittedName>
</protein>